<reference evidence="1 2" key="1">
    <citation type="journal article" date="2019" name="Syst. Appl. Microbiol.">
        <title>Microvirga tunisiensis sp. nov., a root nodule symbiotic bacterium isolated from Lupinus micranthus and L. luteus grown in Northern Tunisia.</title>
        <authorList>
            <person name="Msaddak A."/>
            <person name="Rejili M."/>
            <person name="Duran D."/>
            <person name="Mars M."/>
            <person name="Palacios J.M."/>
            <person name="Ruiz-Argueso T."/>
            <person name="Rey L."/>
            <person name="Imperial J."/>
        </authorList>
    </citation>
    <scope>NUCLEOTIDE SEQUENCE [LARGE SCALE GENOMIC DNA]</scope>
    <source>
        <strain evidence="1 2">Lmie10</strain>
    </source>
</reference>
<proteinExistence type="predicted"/>
<accession>A0A5N7MGR8</accession>
<dbReference type="RefSeq" id="WP_152712003.1">
    <property type="nucleotide sequence ID" value="NZ_VOSJ01000006.1"/>
</dbReference>
<dbReference type="EMBL" id="VOSK01000038">
    <property type="protein sequence ID" value="MPR26053.1"/>
    <property type="molecule type" value="Genomic_DNA"/>
</dbReference>
<organism evidence="1 2">
    <name type="scientific">Microvirga tunisiensis</name>
    <dbReference type="NCBI Taxonomy" id="2108360"/>
    <lineage>
        <taxon>Bacteria</taxon>
        <taxon>Pseudomonadati</taxon>
        <taxon>Pseudomonadota</taxon>
        <taxon>Alphaproteobacteria</taxon>
        <taxon>Hyphomicrobiales</taxon>
        <taxon>Methylobacteriaceae</taxon>
        <taxon>Microvirga</taxon>
    </lineage>
</organism>
<dbReference type="Proteomes" id="UP000403266">
    <property type="component" value="Unassembled WGS sequence"/>
</dbReference>
<comment type="caution">
    <text evidence="1">The sequence shown here is derived from an EMBL/GenBank/DDBJ whole genome shotgun (WGS) entry which is preliminary data.</text>
</comment>
<keyword evidence="2" id="KW-1185">Reference proteome</keyword>
<protein>
    <submittedName>
        <fullName evidence="1">Uncharacterized protein</fullName>
    </submittedName>
</protein>
<name>A0A5N7MGR8_9HYPH</name>
<gene>
    <name evidence="1" type="ORF">FS320_12650</name>
</gene>
<evidence type="ECO:0000313" key="1">
    <source>
        <dbReference type="EMBL" id="MPR26053.1"/>
    </source>
</evidence>
<sequence>MITRILDGLVAKDAADVAAVEAEIRERGTRWAAEEIARLRRKSDELPNAGPVSVRVQARSAEQARAAADRMGLTGVRIHPARSGGVLLYGSLGD</sequence>
<evidence type="ECO:0000313" key="2">
    <source>
        <dbReference type="Proteomes" id="UP000403266"/>
    </source>
</evidence>
<dbReference type="AlphaFoldDB" id="A0A5N7MGR8"/>